<keyword evidence="1" id="KW-0472">Membrane</keyword>
<protein>
    <recommendedName>
        <fullName evidence="2">PGG domain-containing protein</fullName>
    </recommendedName>
</protein>
<gene>
    <name evidence="3" type="ORF">Acr_00g0072220</name>
</gene>
<feature type="transmembrane region" description="Helical" evidence="1">
    <location>
        <begin position="64"/>
        <end position="96"/>
    </location>
</feature>
<feature type="domain" description="PGG" evidence="2">
    <location>
        <begin position="42"/>
        <end position="91"/>
    </location>
</feature>
<dbReference type="EMBL" id="BJWL01000363">
    <property type="protein sequence ID" value="GFS41089.1"/>
    <property type="molecule type" value="Genomic_DNA"/>
</dbReference>
<dbReference type="InterPro" id="IPR026961">
    <property type="entry name" value="PGG_dom"/>
</dbReference>
<evidence type="ECO:0000313" key="4">
    <source>
        <dbReference type="Proteomes" id="UP000585474"/>
    </source>
</evidence>
<evidence type="ECO:0000256" key="1">
    <source>
        <dbReference type="SAM" id="Phobius"/>
    </source>
</evidence>
<organism evidence="3 4">
    <name type="scientific">Actinidia rufa</name>
    <dbReference type="NCBI Taxonomy" id="165716"/>
    <lineage>
        <taxon>Eukaryota</taxon>
        <taxon>Viridiplantae</taxon>
        <taxon>Streptophyta</taxon>
        <taxon>Embryophyta</taxon>
        <taxon>Tracheophyta</taxon>
        <taxon>Spermatophyta</taxon>
        <taxon>Magnoliopsida</taxon>
        <taxon>eudicotyledons</taxon>
        <taxon>Gunneridae</taxon>
        <taxon>Pentapetalae</taxon>
        <taxon>asterids</taxon>
        <taxon>Ericales</taxon>
        <taxon>Actinidiaceae</taxon>
        <taxon>Actinidia</taxon>
    </lineage>
</organism>
<name>A0A7J0DT39_9ERIC</name>
<evidence type="ECO:0000313" key="3">
    <source>
        <dbReference type="EMBL" id="GFS41089.1"/>
    </source>
</evidence>
<keyword evidence="1" id="KW-0812">Transmembrane</keyword>
<dbReference type="Proteomes" id="UP000585474">
    <property type="component" value="Unassembled WGS sequence"/>
</dbReference>
<proteinExistence type="predicted"/>
<dbReference type="AlphaFoldDB" id="A0A7J0DT39"/>
<dbReference type="Pfam" id="PF13962">
    <property type="entry name" value="PGG"/>
    <property type="match status" value="1"/>
</dbReference>
<evidence type="ECO:0000259" key="2">
    <source>
        <dbReference type="Pfam" id="PF13962"/>
    </source>
</evidence>
<accession>A0A7J0DT39</accession>
<keyword evidence="1" id="KW-1133">Transmembrane helix</keyword>
<dbReference type="PANTHER" id="PTHR24177">
    <property type="entry name" value="CASKIN"/>
    <property type="match status" value="1"/>
</dbReference>
<dbReference type="PANTHER" id="PTHR24177:SF482">
    <property type="entry name" value="PGG DOMAIN-CONTAINING PROTEIN"/>
    <property type="match status" value="1"/>
</dbReference>
<sequence length="125" mass="13837">MLLSLLWDNERNNVLHLAGYQARQHVLDLSSGAVLLMQRVYAAITVPGGSNGEDGLPIFSKEKVFIVFAILDALALLSSISEVLAALSIFTSWYAVMDFLYALLKRLINWPVSDILFSNKHDASL</sequence>
<keyword evidence="4" id="KW-1185">Reference proteome</keyword>
<comment type="caution">
    <text evidence="3">The sequence shown here is derived from an EMBL/GenBank/DDBJ whole genome shotgun (WGS) entry which is preliminary data.</text>
</comment>
<reference evidence="4" key="1">
    <citation type="submission" date="2019-07" db="EMBL/GenBank/DDBJ databases">
        <title>De Novo Assembly of kiwifruit Actinidia rufa.</title>
        <authorList>
            <person name="Sugita-Konishi S."/>
            <person name="Sato K."/>
            <person name="Mori E."/>
            <person name="Abe Y."/>
            <person name="Kisaki G."/>
            <person name="Hamano K."/>
            <person name="Suezawa K."/>
            <person name="Otani M."/>
            <person name="Fukuda T."/>
            <person name="Manabe T."/>
            <person name="Gomi K."/>
            <person name="Tabuchi M."/>
            <person name="Akimitsu K."/>
            <person name="Kataoka I."/>
        </authorList>
    </citation>
    <scope>NUCLEOTIDE SEQUENCE [LARGE SCALE GENOMIC DNA]</scope>
    <source>
        <strain evidence="4">cv. Fuchu</strain>
    </source>
</reference>
<dbReference type="GO" id="GO:0016020">
    <property type="term" value="C:membrane"/>
    <property type="evidence" value="ECO:0007669"/>
    <property type="project" value="TreeGrafter"/>
</dbReference>